<dbReference type="InterPro" id="IPR023214">
    <property type="entry name" value="HAD_sf"/>
</dbReference>
<gene>
    <name evidence="2" type="ordered locus">Awo_c33340</name>
</gene>
<dbReference type="GO" id="GO:0016787">
    <property type="term" value="F:hydrolase activity"/>
    <property type="evidence" value="ECO:0007669"/>
    <property type="project" value="UniProtKB-KW"/>
</dbReference>
<dbReference type="SFLD" id="SFLDS00003">
    <property type="entry name" value="Haloacid_Dehalogenase"/>
    <property type="match status" value="1"/>
</dbReference>
<protein>
    <submittedName>
        <fullName evidence="2">tRNA (Guanine-N(1)-)-methyltransferase</fullName>
    </submittedName>
</protein>
<keyword evidence="3" id="KW-1185">Reference proteome</keyword>
<keyword evidence="1" id="KW-0378">Hydrolase</keyword>
<dbReference type="RefSeq" id="WP_014357657.1">
    <property type="nucleotide sequence ID" value="NC_016894.1"/>
</dbReference>
<evidence type="ECO:0000313" key="3">
    <source>
        <dbReference type="Proteomes" id="UP000007177"/>
    </source>
</evidence>
<dbReference type="Proteomes" id="UP000007177">
    <property type="component" value="Chromosome"/>
</dbReference>
<dbReference type="eggNOG" id="COG0546">
    <property type="taxonomic scope" value="Bacteria"/>
</dbReference>
<dbReference type="KEGG" id="awo:Awo_c33340"/>
<dbReference type="Gene3D" id="3.40.50.1000">
    <property type="entry name" value="HAD superfamily/HAD-like"/>
    <property type="match status" value="1"/>
</dbReference>
<dbReference type="OrthoDB" id="9802350at2"/>
<dbReference type="PRINTS" id="PR00413">
    <property type="entry name" value="HADHALOGNASE"/>
</dbReference>
<organism evidence="2 3">
    <name type="scientific">Acetobacterium woodii (strain ATCC 29683 / DSM 1030 / JCM 2381 / KCTC 1655 / WB1)</name>
    <dbReference type="NCBI Taxonomy" id="931626"/>
    <lineage>
        <taxon>Bacteria</taxon>
        <taxon>Bacillati</taxon>
        <taxon>Bacillota</taxon>
        <taxon>Clostridia</taxon>
        <taxon>Eubacteriales</taxon>
        <taxon>Eubacteriaceae</taxon>
        <taxon>Acetobacterium</taxon>
    </lineage>
</organism>
<dbReference type="AlphaFoldDB" id="H6LKV3"/>
<dbReference type="PANTHER" id="PTHR43316:SF3">
    <property type="entry name" value="HALOACID DEHALOGENASE, TYPE II (AFU_ORTHOLOGUE AFUA_2G07750)-RELATED"/>
    <property type="match status" value="1"/>
</dbReference>
<dbReference type="GO" id="GO:0008168">
    <property type="term" value="F:methyltransferase activity"/>
    <property type="evidence" value="ECO:0007669"/>
    <property type="project" value="UniProtKB-KW"/>
</dbReference>
<dbReference type="PANTHER" id="PTHR43316">
    <property type="entry name" value="HYDROLASE, HALOACID DELAHOGENASE-RELATED"/>
    <property type="match status" value="1"/>
</dbReference>
<evidence type="ECO:0000313" key="2">
    <source>
        <dbReference type="EMBL" id="AFA50062.1"/>
    </source>
</evidence>
<dbReference type="GO" id="GO:0032259">
    <property type="term" value="P:methylation"/>
    <property type="evidence" value="ECO:0007669"/>
    <property type="project" value="UniProtKB-KW"/>
</dbReference>
<evidence type="ECO:0000256" key="1">
    <source>
        <dbReference type="ARBA" id="ARBA00022801"/>
    </source>
</evidence>
<dbReference type="SFLD" id="SFLDG01129">
    <property type="entry name" value="C1.5:_HAD__Beta-PGM__Phosphata"/>
    <property type="match status" value="1"/>
</dbReference>
<dbReference type="Pfam" id="PF00702">
    <property type="entry name" value="Hydrolase"/>
    <property type="match status" value="1"/>
</dbReference>
<dbReference type="SUPFAM" id="SSF56784">
    <property type="entry name" value="HAD-like"/>
    <property type="match status" value="1"/>
</dbReference>
<reference evidence="2 3" key="2">
    <citation type="journal article" date="2012" name="PLoS ONE">
        <title>An ancient pathway combining carbon dioxide fixation with the generation and utilization of a sodium ion gradient for ATP synthesis.</title>
        <authorList>
            <person name="Poehlein A."/>
            <person name="Schmidt S."/>
            <person name="Kaster A.K."/>
            <person name="Goenrich M."/>
            <person name="Vollmers J."/>
            <person name="Thurmer A."/>
            <person name="Bertsch J."/>
            <person name="Schuchmann K."/>
            <person name="Voigt B."/>
            <person name="Hecker M."/>
            <person name="Daniel R."/>
            <person name="Thauer R.K."/>
            <person name="Gottschalk G."/>
            <person name="Muller V."/>
        </authorList>
    </citation>
    <scope>NUCLEOTIDE SEQUENCE [LARGE SCALE GENOMIC DNA]</scope>
    <source>
        <strain evidence="3">ATCC 29683 / DSM 1030 / JCM 2381 / KCTC 1655 / WB1</strain>
    </source>
</reference>
<accession>H6LKV3</accession>
<dbReference type="InterPro" id="IPR036412">
    <property type="entry name" value="HAD-like_sf"/>
</dbReference>
<dbReference type="EMBL" id="CP002987">
    <property type="protein sequence ID" value="AFA50062.1"/>
    <property type="molecule type" value="Genomic_DNA"/>
</dbReference>
<keyword evidence="2" id="KW-0808">Transferase</keyword>
<dbReference type="Gene3D" id="1.20.120.710">
    <property type="entry name" value="Haloacid dehalogenase hydrolase-like domain"/>
    <property type="match status" value="1"/>
</dbReference>
<reference evidence="3" key="1">
    <citation type="submission" date="2011-07" db="EMBL/GenBank/DDBJ databases">
        <title>Complete genome sequence of Acetobacterium woodii.</title>
        <authorList>
            <person name="Poehlein A."/>
            <person name="Schmidt S."/>
            <person name="Kaster A.-K."/>
            <person name="Goenrich M."/>
            <person name="Vollmers J."/>
            <person name="Thuermer A."/>
            <person name="Gottschalk G."/>
            <person name="Thauer R.K."/>
            <person name="Daniel R."/>
            <person name="Mueller V."/>
        </authorList>
    </citation>
    <scope>NUCLEOTIDE SEQUENCE [LARGE SCALE GENOMIC DNA]</scope>
    <source>
        <strain evidence="3">ATCC 29683 / DSM 1030 / JCM 2381 / KCTC 1655 / WB1</strain>
    </source>
</reference>
<dbReference type="InterPro" id="IPR006439">
    <property type="entry name" value="HAD-SF_hydro_IA"/>
</dbReference>
<dbReference type="NCBIfam" id="TIGR01509">
    <property type="entry name" value="HAD-SF-IA-v3"/>
    <property type="match status" value="1"/>
</dbReference>
<name>H6LKV3_ACEWD</name>
<proteinExistence type="predicted"/>
<dbReference type="InterPro" id="IPR051540">
    <property type="entry name" value="S-2-haloacid_dehalogenase"/>
</dbReference>
<keyword evidence="2" id="KW-0489">Methyltransferase</keyword>
<dbReference type="NCBIfam" id="TIGR01549">
    <property type="entry name" value="HAD-SF-IA-v1"/>
    <property type="match status" value="1"/>
</dbReference>
<dbReference type="STRING" id="931626.Awo_c33340"/>
<dbReference type="HOGENOM" id="CLU_045011_8_0_9"/>
<sequence>MNYKIISFDIFQTLVDVNERIPEIWRGILKDDYTDEKARQGAKAVLSTLPNVYEQAVQAESFKTMDEVYQECAQKAMDKMDFKISPQDVAYHLMYQHSQAPFYHEVLDCIAKLRPKYQIILSSDSNHLMVDALICKIRYDKAFISDDLKSYKGDKSGKFFRTVLSQLDADPKEIIHIGDSSADILGAHKAGITSCWINRDNRKWSNPIKPDLIIQNFNELIDLL</sequence>